<reference evidence="2 3" key="1">
    <citation type="submission" date="2019-02" db="EMBL/GenBank/DDBJ databases">
        <title>Deep-cultivation of Planctomycetes and their phenomic and genomic characterization uncovers novel biology.</title>
        <authorList>
            <person name="Wiegand S."/>
            <person name="Jogler M."/>
            <person name="Boedeker C."/>
            <person name="Pinto D."/>
            <person name="Vollmers J."/>
            <person name="Rivas-Marin E."/>
            <person name="Kohn T."/>
            <person name="Peeters S.H."/>
            <person name="Heuer A."/>
            <person name="Rast P."/>
            <person name="Oberbeckmann S."/>
            <person name="Bunk B."/>
            <person name="Jeske O."/>
            <person name="Meyerdierks A."/>
            <person name="Storesund J.E."/>
            <person name="Kallscheuer N."/>
            <person name="Luecker S."/>
            <person name="Lage O.M."/>
            <person name="Pohl T."/>
            <person name="Merkel B.J."/>
            <person name="Hornburger P."/>
            <person name="Mueller R.-W."/>
            <person name="Bruemmer F."/>
            <person name="Labrenz M."/>
            <person name="Spormann A.M."/>
            <person name="Op den Camp H."/>
            <person name="Overmann J."/>
            <person name="Amann R."/>
            <person name="Jetten M.S.M."/>
            <person name="Mascher T."/>
            <person name="Medema M.H."/>
            <person name="Devos D.P."/>
            <person name="Kaster A.-K."/>
            <person name="Ovreas L."/>
            <person name="Rohde M."/>
            <person name="Galperin M.Y."/>
            <person name="Jogler C."/>
        </authorList>
    </citation>
    <scope>NUCLEOTIDE SEQUENCE [LARGE SCALE GENOMIC DNA]</scope>
    <source>
        <strain evidence="2 3">V22</strain>
    </source>
</reference>
<organism evidence="2 3">
    <name type="scientific">Calycomorphotria hydatis</name>
    <dbReference type="NCBI Taxonomy" id="2528027"/>
    <lineage>
        <taxon>Bacteria</taxon>
        <taxon>Pseudomonadati</taxon>
        <taxon>Planctomycetota</taxon>
        <taxon>Planctomycetia</taxon>
        <taxon>Planctomycetales</taxon>
        <taxon>Planctomycetaceae</taxon>
        <taxon>Calycomorphotria</taxon>
    </lineage>
</organism>
<keyword evidence="2" id="KW-0808">Transferase</keyword>
<evidence type="ECO:0000313" key="3">
    <source>
        <dbReference type="Proteomes" id="UP000319976"/>
    </source>
</evidence>
<comment type="similarity">
    <text evidence="1">Belongs to the ROK (NagC/XylR) family.</text>
</comment>
<dbReference type="PROSITE" id="PS01125">
    <property type="entry name" value="ROK"/>
    <property type="match status" value="1"/>
</dbReference>
<proteinExistence type="inferred from homology"/>
<accession>A0A517T9S0</accession>
<dbReference type="EC" id="2.7.1.59" evidence="2"/>
<protein>
    <submittedName>
        <fullName evidence="2">N-acetyl-D-glucosamine kinase</fullName>
        <ecNumber evidence="2">2.7.1.59</ecNumber>
    </submittedName>
</protein>
<dbReference type="GO" id="GO:0045127">
    <property type="term" value="F:N-acetylglucosamine kinase activity"/>
    <property type="evidence" value="ECO:0007669"/>
    <property type="project" value="UniProtKB-EC"/>
</dbReference>
<evidence type="ECO:0000256" key="1">
    <source>
        <dbReference type="ARBA" id="ARBA00006479"/>
    </source>
</evidence>
<keyword evidence="3" id="KW-1185">Reference proteome</keyword>
<evidence type="ECO:0000313" key="2">
    <source>
        <dbReference type="EMBL" id="QDT65121.1"/>
    </source>
</evidence>
<dbReference type="OrthoDB" id="9795247at2"/>
<dbReference type="SUPFAM" id="SSF53067">
    <property type="entry name" value="Actin-like ATPase domain"/>
    <property type="match status" value="1"/>
</dbReference>
<dbReference type="RefSeq" id="WP_145262864.1">
    <property type="nucleotide sequence ID" value="NZ_CP036316.1"/>
</dbReference>
<dbReference type="InterPro" id="IPR049874">
    <property type="entry name" value="ROK_cs"/>
</dbReference>
<dbReference type="PANTHER" id="PTHR18964:SF149">
    <property type="entry name" value="BIFUNCTIONAL UDP-N-ACETYLGLUCOSAMINE 2-EPIMERASE_N-ACETYLMANNOSAMINE KINASE"/>
    <property type="match status" value="1"/>
</dbReference>
<gene>
    <name evidence="2" type="primary">nagK</name>
    <name evidence="2" type="ORF">V22_23680</name>
</gene>
<dbReference type="EMBL" id="CP036316">
    <property type="protein sequence ID" value="QDT65121.1"/>
    <property type="molecule type" value="Genomic_DNA"/>
</dbReference>
<keyword evidence="2" id="KW-0418">Kinase</keyword>
<dbReference type="Pfam" id="PF00480">
    <property type="entry name" value="ROK"/>
    <property type="match status" value="1"/>
</dbReference>
<sequence>MPADHDHLYVGIDVGGTRIKFGVFNASMEIIASDSIATASIDNPQNALEWLQGRFKRISVELTNDSEVIQAIGFACPGIYDSNLGALVTAANLPAWELFPLREQLVETFDSPFIIANDAKAACYGEYCHRIRDEKVESFVFLGIGTGVGAGFIINGSPIDGFHGSAAECGHIIVETGPQAERCGCGHYGHLEAYVGQAALMSRAARMIPDHPALKDTFELFTLAESGSTEAMQVIYECGRYLGVAISQIQHMLDPEVIVLGGGVTFGGQKHPIGQEFLQVVNQVADEHSVVRRSACSHVRFAELGDGAGVLGAAALARDFALSSNQNAQLVTK</sequence>
<dbReference type="PANTHER" id="PTHR18964">
    <property type="entry name" value="ROK (REPRESSOR, ORF, KINASE) FAMILY"/>
    <property type="match status" value="1"/>
</dbReference>
<dbReference type="AlphaFoldDB" id="A0A517T9S0"/>
<name>A0A517T9S0_9PLAN</name>
<dbReference type="KEGG" id="chya:V22_23680"/>
<dbReference type="InterPro" id="IPR000600">
    <property type="entry name" value="ROK"/>
</dbReference>
<dbReference type="Gene3D" id="3.30.420.40">
    <property type="match status" value="2"/>
</dbReference>
<dbReference type="Proteomes" id="UP000319976">
    <property type="component" value="Chromosome"/>
</dbReference>
<dbReference type="InterPro" id="IPR043129">
    <property type="entry name" value="ATPase_NBD"/>
</dbReference>